<keyword evidence="5" id="KW-1185">Reference proteome</keyword>
<feature type="compositionally biased region" description="Polar residues" evidence="1">
    <location>
        <begin position="604"/>
        <end position="618"/>
    </location>
</feature>
<feature type="region of interest" description="Disordered" evidence="1">
    <location>
        <begin position="452"/>
        <end position="509"/>
    </location>
</feature>
<dbReference type="PANTHER" id="PTHR42791:SF14">
    <property type="entry name" value="N-ACETYLTRANSFERASE DOMAIN-CONTAINING PROTEIN"/>
    <property type="match status" value="1"/>
</dbReference>
<dbReference type="Proteomes" id="UP001175353">
    <property type="component" value="Unassembled WGS sequence"/>
</dbReference>
<feature type="region of interest" description="Disordered" evidence="1">
    <location>
        <begin position="597"/>
        <end position="618"/>
    </location>
</feature>
<evidence type="ECO:0000259" key="2">
    <source>
        <dbReference type="PROSITE" id="PS51186"/>
    </source>
</evidence>
<proteinExistence type="predicted"/>
<feature type="compositionally biased region" description="Polar residues" evidence="1">
    <location>
        <begin position="463"/>
        <end position="477"/>
    </location>
</feature>
<dbReference type="InterPro" id="IPR052523">
    <property type="entry name" value="Trichothecene_AcTrans"/>
</dbReference>
<dbReference type="InterPro" id="IPR000182">
    <property type="entry name" value="GNAT_dom"/>
</dbReference>
<dbReference type="GO" id="GO:0016747">
    <property type="term" value="F:acyltransferase activity, transferring groups other than amino-acyl groups"/>
    <property type="evidence" value="ECO:0007669"/>
    <property type="project" value="InterPro"/>
</dbReference>
<feature type="region of interest" description="Disordered" evidence="1">
    <location>
        <begin position="521"/>
        <end position="585"/>
    </location>
</feature>
<dbReference type="InterPro" id="IPR016181">
    <property type="entry name" value="Acyl_CoA_acyltransferase"/>
</dbReference>
<feature type="compositionally biased region" description="Basic residues" evidence="1">
    <location>
        <begin position="556"/>
        <end position="572"/>
    </location>
</feature>
<feature type="compositionally biased region" description="Basic residues" evidence="1">
    <location>
        <begin position="481"/>
        <end position="494"/>
    </location>
</feature>
<name>A0AAN6KRF1_9PEZI</name>
<feature type="region of interest" description="Disordered" evidence="1">
    <location>
        <begin position="935"/>
        <end position="975"/>
    </location>
</feature>
<feature type="compositionally biased region" description="Polar residues" evidence="1">
    <location>
        <begin position="521"/>
        <end position="531"/>
    </location>
</feature>
<protein>
    <recommendedName>
        <fullName evidence="2">N-acetyltransferase domain-containing protein</fullName>
    </recommendedName>
</protein>
<feature type="region of interest" description="Disordered" evidence="1">
    <location>
        <begin position="279"/>
        <end position="298"/>
    </location>
</feature>
<dbReference type="PROSITE" id="PS51186">
    <property type="entry name" value="GNAT"/>
    <property type="match status" value="1"/>
</dbReference>
<feature type="compositionally biased region" description="Basic and acidic residues" evidence="1">
    <location>
        <begin position="937"/>
        <end position="948"/>
    </location>
</feature>
<feature type="domain" description="N-acetyltransferase" evidence="2">
    <location>
        <begin position="68"/>
        <end position="224"/>
    </location>
</feature>
<dbReference type="AlphaFoldDB" id="A0AAN6KRF1"/>
<dbReference type="Proteomes" id="UP001168146">
    <property type="component" value="Unassembled WGS sequence"/>
</dbReference>
<sequence>MPLELHPLEESDMGVAYELMWETFKPDIMGLMYPDGINDAIREWSNSKSLASWRKDPEKYKKNKVIDTDLPDDDPFGKIVGVADWEFYPKYRSKEEREKSSAESEKDGLPPLINETMMKDFMGQSGEAKEEQLGGKPFVYLHILATHPKHHRRGVGAMHLRWGFEQAEKLGLPVYLESSPIGRPLYERNGFEIKGWLPFDGREYGAQVRVLDDAENLPLLLNLNSHTAKHPKVGPLARRLDASTTRVRPVTYIHTHIWAYSPRKLQPVVMESTPNIVASGRESTDSTISETPPTHPEKEKEVAKLLGVVVDHARSAEDGVRLIRRMVDLAYRKHGLPLLEDEHVRALMVAGSMAALSQSSTRPRLVTATVRRGDISRSLQVLVDRTACAASAVRMLQELTRLTFQRYGRAVVENEHIAMMNADGTLNWIGDSFSDELVQALNVAVVTSNEDAVKTRKPFCNHPESSQTPADPTTSQALAGPRRKRLRRGGRGQRRGMEESLNTAGSSFSDERVHLLDAALATSNDEGTQIPESLRTGPKSAPIPTGPAASQALAGSKRRRSYRGGRTLRKKADRTSRCIDSSSGSETVKFNDAALARGNDDATETPSPLQTQPEIARNSTSLATTLALAGSKRKWKQRGGRKHRRCDPDLPILTSLAAESMVLAKGADPLFLALIYDRLRKRCTAYGEQRMSVPDETRLPPLVFQGRTESCTRVNYDPTTRAGLEAVLISAYSRLNRIYAIESALKLFVRWNPALFPEFTECEVGRTNYARIAPGSFRSVLDVIRNAEGQDLSIPSDPSLREALCSILFEIVKARVLNKCPGSDLLKAPQTPAIEVWQKCAVTGTGVPATTKSSRKLELCLAIPEPEAPHPYFRSTLLACVLSGDASDAGIEAALEVQLYRLAKKEPRAFPELADDFAAGSLPLPTAQRYTALTAHADSDQRNHDRRSQTLTSSALDDFDGPPAGGSQGAKAFET</sequence>
<reference evidence="4" key="2">
    <citation type="submission" date="2023-06" db="EMBL/GenBank/DDBJ databases">
        <title>Black Yeasts Isolated from many extreme environments.</title>
        <authorList>
            <person name="Coleine C."/>
            <person name="Stajich J.E."/>
            <person name="Selbmann L."/>
        </authorList>
    </citation>
    <scope>NUCLEOTIDE SEQUENCE</scope>
    <source>
        <strain evidence="4">CCFEE 5200</strain>
    </source>
</reference>
<dbReference type="PANTHER" id="PTHR42791">
    <property type="entry name" value="GNAT FAMILY ACETYLTRANSFERASE"/>
    <property type="match status" value="1"/>
</dbReference>
<evidence type="ECO:0000313" key="4">
    <source>
        <dbReference type="EMBL" id="KAK0997664.1"/>
    </source>
</evidence>
<dbReference type="EMBL" id="JASUXU010000024">
    <property type="protein sequence ID" value="KAK0320618.1"/>
    <property type="molecule type" value="Genomic_DNA"/>
</dbReference>
<accession>A0AAN6KRF1</accession>
<evidence type="ECO:0000256" key="1">
    <source>
        <dbReference type="SAM" id="MobiDB-lite"/>
    </source>
</evidence>
<dbReference type="SUPFAM" id="SSF55729">
    <property type="entry name" value="Acyl-CoA N-acyltransferases (Nat)"/>
    <property type="match status" value="1"/>
</dbReference>
<organism evidence="4 5">
    <name type="scientific">Friedmanniomyces endolithicus</name>
    <dbReference type="NCBI Taxonomy" id="329885"/>
    <lineage>
        <taxon>Eukaryota</taxon>
        <taxon>Fungi</taxon>
        <taxon>Dikarya</taxon>
        <taxon>Ascomycota</taxon>
        <taxon>Pezizomycotina</taxon>
        <taxon>Dothideomycetes</taxon>
        <taxon>Dothideomycetidae</taxon>
        <taxon>Mycosphaerellales</taxon>
        <taxon>Teratosphaeriaceae</taxon>
        <taxon>Friedmanniomyces</taxon>
    </lineage>
</organism>
<dbReference type="CDD" id="cd04301">
    <property type="entry name" value="NAT_SF"/>
    <property type="match status" value="1"/>
</dbReference>
<evidence type="ECO:0000313" key="5">
    <source>
        <dbReference type="Proteomes" id="UP001175353"/>
    </source>
</evidence>
<gene>
    <name evidence="3" type="ORF">LTR82_008331</name>
    <name evidence="4" type="ORF">LTR91_006631</name>
</gene>
<dbReference type="Pfam" id="PF00583">
    <property type="entry name" value="Acetyltransf_1"/>
    <property type="match status" value="1"/>
</dbReference>
<dbReference type="Gene3D" id="3.40.630.30">
    <property type="match status" value="1"/>
</dbReference>
<evidence type="ECO:0000313" key="3">
    <source>
        <dbReference type="EMBL" id="KAK0320618.1"/>
    </source>
</evidence>
<reference evidence="3" key="1">
    <citation type="submission" date="2021-12" db="EMBL/GenBank/DDBJ databases">
        <title>Black yeast isolated from Biological Soil Crust.</title>
        <authorList>
            <person name="Kurbessoian T."/>
        </authorList>
    </citation>
    <scope>NUCLEOTIDE SEQUENCE</scope>
    <source>
        <strain evidence="3">CCFEE 5208</strain>
    </source>
</reference>
<comment type="caution">
    <text evidence="4">The sequence shown here is derived from an EMBL/GenBank/DDBJ whole genome shotgun (WGS) entry which is preliminary data.</text>
</comment>
<dbReference type="EMBL" id="JAUJLE010000045">
    <property type="protein sequence ID" value="KAK0997664.1"/>
    <property type="molecule type" value="Genomic_DNA"/>
</dbReference>